<dbReference type="PaxDb" id="3635-A0A1U8KB86"/>
<evidence type="ECO:0000256" key="1">
    <source>
        <dbReference type="SAM" id="MobiDB-lite"/>
    </source>
</evidence>
<dbReference type="PANTHER" id="PTHR12854">
    <property type="entry name" value="ATAXIN 2-RELATED"/>
    <property type="match status" value="1"/>
</dbReference>
<keyword evidence="4" id="KW-1185">Reference proteome</keyword>
<organism evidence="4 6">
    <name type="scientific">Gossypium hirsutum</name>
    <name type="common">Upland cotton</name>
    <name type="synonym">Gossypium mexicanum</name>
    <dbReference type="NCBI Taxonomy" id="3635"/>
    <lineage>
        <taxon>Eukaryota</taxon>
        <taxon>Viridiplantae</taxon>
        <taxon>Streptophyta</taxon>
        <taxon>Embryophyta</taxon>
        <taxon>Tracheophyta</taxon>
        <taxon>Spermatophyta</taxon>
        <taxon>Magnoliopsida</taxon>
        <taxon>eudicotyledons</taxon>
        <taxon>Gunneridae</taxon>
        <taxon>Pentapetalae</taxon>
        <taxon>rosids</taxon>
        <taxon>malvids</taxon>
        <taxon>Malvales</taxon>
        <taxon>Malvaceae</taxon>
        <taxon>Malvoideae</taxon>
        <taxon>Gossypium</taxon>
    </lineage>
</organism>
<accession>A0A1U8KB86</accession>
<feature type="compositionally biased region" description="Basic and acidic residues" evidence="1">
    <location>
        <begin position="247"/>
        <end position="261"/>
    </location>
</feature>
<dbReference type="KEGG" id="ghi:107914026"/>
<dbReference type="SMART" id="SM01272">
    <property type="entry name" value="LsmAD"/>
    <property type="match status" value="1"/>
</dbReference>
<dbReference type="GO" id="GO:0003729">
    <property type="term" value="F:mRNA binding"/>
    <property type="evidence" value="ECO:0000318"/>
    <property type="project" value="GO_Central"/>
</dbReference>
<dbReference type="GO" id="GO:0034063">
    <property type="term" value="P:stress granule assembly"/>
    <property type="evidence" value="ECO:0000318"/>
    <property type="project" value="GO_Central"/>
</dbReference>
<dbReference type="RefSeq" id="XP_016698228.2">
    <property type="nucleotide sequence ID" value="XM_016842739.2"/>
</dbReference>
<evidence type="ECO:0000259" key="3">
    <source>
        <dbReference type="SMART" id="SM01272"/>
    </source>
</evidence>
<feature type="compositionally biased region" description="Basic and acidic residues" evidence="1">
    <location>
        <begin position="275"/>
        <end position="295"/>
    </location>
</feature>
<evidence type="ECO:0000313" key="6">
    <source>
        <dbReference type="RefSeq" id="XP_016698228.2"/>
    </source>
</evidence>
<proteinExistence type="predicted"/>
<feature type="compositionally biased region" description="Polar residues" evidence="1">
    <location>
        <begin position="313"/>
        <end position="330"/>
    </location>
</feature>
<reference evidence="4" key="1">
    <citation type="journal article" date="2020" name="Nat. Genet.">
        <title>Genomic diversifications of five Gossypium allopolyploid species and their impact on cotton improvement.</title>
        <authorList>
            <person name="Chen Z.J."/>
            <person name="Sreedasyam A."/>
            <person name="Ando A."/>
            <person name="Song Q."/>
            <person name="De Santiago L.M."/>
            <person name="Hulse-Kemp A.M."/>
            <person name="Ding M."/>
            <person name="Ye W."/>
            <person name="Kirkbride R.C."/>
            <person name="Jenkins J."/>
            <person name="Plott C."/>
            <person name="Lovell J."/>
            <person name="Lin Y.M."/>
            <person name="Vaughn R."/>
            <person name="Liu B."/>
            <person name="Simpson S."/>
            <person name="Scheffler B.E."/>
            <person name="Wen L."/>
            <person name="Saski C.A."/>
            <person name="Grover C.E."/>
            <person name="Hu G."/>
            <person name="Conover J.L."/>
            <person name="Carlson J.W."/>
            <person name="Shu S."/>
            <person name="Boston L.B."/>
            <person name="Williams M."/>
            <person name="Peterson D.G."/>
            <person name="McGee K."/>
            <person name="Jones D.C."/>
            <person name="Wendel J.F."/>
            <person name="Stelly D.M."/>
            <person name="Grimwood J."/>
            <person name="Schmutz J."/>
        </authorList>
    </citation>
    <scope>NUCLEOTIDE SEQUENCE [LARGE SCALE GENOMIC DNA]</scope>
    <source>
        <strain evidence="4">cv. TM-1</strain>
    </source>
</reference>
<evidence type="ECO:0000313" key="4">
    <source>
        <dbReference type="Proteomes" id="UP000818029"/>
    </source>
</evidence>
<dbReference type="InterPro" id="IPR009604">
    <property type="entry name" value="LsmAD_domain"/>
</dbReference>
<name>A0A1U8KB86_GOSHI</name>
<sequence>MWTHVLGFLFLCNKPCCQNLLLMDLAVGERVLAPWVPGKDDPQCPELENIFDSPWIRNWDQFETNQKLFGIKSTFNEELYTTKLERGPHMREFEREAMRIAIEIEGEETEDLHLAEKRGFDLHDNFDIDEEMRFSSVLRGRGFDDSGYEEEEDIMLDSHNIETFGDSSDSHSRRSADLTSLQGSVGVRIPSSSSLVDNIPPFLATINLNRSDFNDQARRLASELPSKSFPISDSESRIQDDLLGEHRGSSDAKEFAEKQSPSEDLQLSNSVDSHSLLDDKIDASDKAGPCEKRSSSFEPSEGPASSKVIGETHSANSHGQPGSCASSNSDCVAAVSASSGPGLSPSSSMGSLSSKKSTLNPHAKEFKLNPNAKSFIPSQTTARPPTPVSDGSFYYQPQMSPVPHMHMPVSFGIGPSFPGHQPVILSQQVAPTQSS</sequence>
<dbReference type="Pfam" id="PF06741">
    <property type="entry name" value="LsmAD"/>
    <property type="match status" value="1"/>
</dbReference>
<evidence type="ECO:0000313" key="5">
    <source>
        <dbReference type="RefSeq" id="XP_016698227.2"/>
    </source>
</evidence>
<keyword evidence="2" id="KW-0732">Signal</keyword>
<dbReference type="AlphaFoldDB" id="A0A1U8KB86"/>
<reference evidence="5 6" key="2">
    <citation type="submission" date="2025-05" db="UniProtKB">
        <authorList>
            <consortium name="RefSeq"/>
        </authorList>
    </citation>
    <scope>IDENTIFICATION</scope>
</reference>
<gene>
    <name evidence="5 6" type="primary">LOC107914026</name>
</gene>
<feature type="signal peptide" evidence="2">
    <location>
        <begin position="1"/>
        <end position="18"/>
    </location>
</feature>
<feature type="domain" description="LsmAD" evidence="3">
    <location>
        <begin position="69"/>
        <end position="140"/>
    </location>
</feature>
<evidence type="ECO:0000256" key="2">
    <source>
        <dbReference type="SAM" id="SignalP"/>
    </source>
</evidence>
<feature type="chain" id="PRO_5010665818" evidence="2">
    <location>
        <begin position="19"/>
        <end position="435"/>
    </location>
</feature>
<feature type="compositionally biased region" description="Polar residues" evidence="1">
    <location>
        <begin position="262"/>
        <end position="273"/>
    </location>
</feature>
<protein>
    <submittedName>
        <fullName evidence="5 6">Polyadenylate-binding protein-interacting protein 3 isoform X1</fullName>
    </submittedName>
</protein>
<dbReference type="Proteomes" id="UP000818029">
    <property type="component" value="Chromosome D10"/>
</dbReference>
<feature type="compositionally biased region" description="Low complexity" evidence="1">
    <location>
        <begin position="332"/>
        <end position="357"/>
    </location>
</feature>
<dbReference type="InterPro" id="IPR045117">
    <property type="entry name" value="ATXN2-like"/>
</dbReference>
<dbReference type="RefSeq" id="XP_016698227.2">
    <property type="nucleotide sequence ID" value="XM_016842738.2"/>
</dbReference>
<feature type="region of interest" description="Disordered" evidence="1">
    <location>
        <begin position="247"/>
        <end position="395"/>
    </location>
</feature>
<dbReference type="GO" id="GO:0010494">
    <property type="term" value="C:cytoplasmic stress granule"/>
    <property type="evidence" value="ECO:0000318"/>
    <property type="project" value="GO_Central"/>
</dbReference>
<dbReference type="PANTHER" id="PTHR12854:SF7">
    <property type="entry name" value="ATAXIN-2 HOMOLOG"/>
    <property type="match status" value="1"/>
</dbReference>
<dbReference type="GeneID" id="107914026"/>
<dbReference type="STRING" id="3635.A0A1U8KB86"/>